<dbReference type="CDD" id="cd03257">
    <property type="entry name" value="ABC_NikE_OppD_transporters"/>
    <property type="match status" value="1"/>
</dbReference>
<dbReference type="PANTHER" id="PTHR43776:SF7">
    <property type="entry name" value="D,D-DIPEPTIDE TRANSPORT ATP-BINDING PROTEIN DDPF-RELATED"/>
    <property type="match status" value="1"/>
</dbReference>
<feature type="domain" description="ABC transporter" evidence="6">
    <location>
        <begin position="42"/>
        <end position="290"/>
    </location>
</feature>
<evidence type="ECO:0000256" key="3">
    <source>
        <dbReference type="ARBA" id="ARBA00022741"/>
    </source>
</evidence>
<dbReference type="InterPro" id="IPR050319">
    <property type="entry name" value="ABC_transp_ATP-bind"/>
</dbReference>
<keyword evidence="3" id="KW-0547">Nucleotide-binding</keyword>
<gene>
    <name evidence="7" type="ORF">EV139_1237</name>
</gene>
<dbReference type="GO" id="GO:0016887">
    <property type="term" value="F:ATP hydrolysis activity"/>
    <property type="evidence" value="ECO:0007669"/>
    <property type="project" value="InterPro"/>
</dbReference>
<evidence type="ECO:0000313" key="8">
    <source>
        <dbReference type="Proteomes" id="UP000291832"/>
    </source>
</evidence>
<dbReference type="PROSITE" id="PS50893">
    <property type="entry name" value="ABC_TRANSPORTER_2"/>
    <property type="match status" value="1"/>
</dbReference>
<proteinExistence type="inferred from homology"/>
<sequence>MSTTPTTPPAASAASAASGAPGAPASAPLEPGLPLEPGAPLVRVTELSKRFPAPRGTKGEGVLAVDGVSFDLHRDECLAIVGESGSGKTTVARMIVGLETVTSGTVAISGTDRTRAPRSLRERRARAREVQYVFQDPYSSLNGRQRIGDVIASNLRLHGAGARDATARAQGILDAVGLPKRFFDRFPRELSGGQRQRVAIARALAADPEVIVLDEAVAALDVSIQAQILNLLADIKAERRVSYLFISHDLAVVNQISDRMIVMENGRVVDQGDTAALLAHPTHPYTRALRAAVPGPGWKPKRREQLAS</sequence>
<evidence type="ECO:0000256" key="5">
    <source>
        <dbReference type="SAM" id="MobiDB-lite"/>
    </source>
</evidence>
<comment type="caution">
    <text evidence="7">The sequence shown here is derived from an EMBL/GenBank/DDBJ whole genome shotgun (WGS) entry which is preliminary data.</text>
</comment>
<dbReference type="Proteomes" id="UP000291832">
    <property type="component" value="Unassembled WGS sequence"/>
</dbReference>
<dbReference type="PANTHER" id="PTHR43776">
    <property type="entry name" value="TRANSPORT ATP-BINDING PROTEIN"/>
    <property type="match status" value="1"/>
</dbReference>
<dbReference type="InterPro" id="IPR027417">
    <property type="entry name" value="P-loop_NTPase"/>
</dbReference>
<keyword evidence="8" id="KW-1185">Reference proteome</keyword>
<keyword evidence="2" id="KW-0813">Transport</keyword>
<dbReference type="RefSeq" id="WP_241988976.1">
    <property type="nucleotide sequence ID" value="NZ_QYAG01000001.1"/>
</dbReference>
<organism evidence="7 8">
    <name type="scientific">Leucobacter luti</name>
    <dbReference type="NCBI Taxonomy" id="340320"/>
    <lineage>
        <taxon>Bacteria</taxon>
        <taxon>Bacillati</taxon>
        <taxon>Actinomycetota</taxon>
        <taxon>Actinomycetes</taxon>
        <taxon>Micrococcales</taxon>
        <taxon>Microbacteriaceae</taxon>
        <taxon>Leucobacter</taxon>
    </lineage>
</organism>
<dbReference type="EMBL" id="SHKI01000003">
    <property type="protein sequence ID" value="RZT67103.1"/>
    <property type="molecule type" value="Genomic_DNA"/>
</dbReference>
<evidence type="ECO:0000259" key="6">
    <source>
        <dbReference type="PROSITE" id="PS50893"/>
    </source>
</evidence>
<feature type="region of interest" description="Disordered" evidence="5">
    <location>
        <begin position="1"/>
        <end position="37"/>
    </location>
</feature>
<dbReference type="InterPro" id="IPR003439">
    <property type="entry name" value="ABC_transporter-like_ATP-bd"/>
</dbReference>
<reference evidence="7 8" key="1">
    <citation type="journal article" date="2015" name="Stand. Genomic Sci.">
        <title>Genomic Encyclopedia of Bacterial and Archaeal Type Strains, Phase III: the genomes of soil and plant-associated and newly described type strains.</title>
        <authorList>
            <person name="Whitman W.B."/>
            <person name="Woyke T."/>
            <person name="Klenk H.P."/>
            <person name="Zhou Y."/>
            <person name="Lilburn T.G."/>
            <person name="Beck B.J."/>
            <person name="De Vos P."/>
            <person name="Vandamme P."/>
            <person name="Eisen J.A."/>
            <person name="Garrity G."/>
            <person name="Hugenholtz P."/>
            <person name="Kyrpides N.C."/>
        </authorList>
    </citation>
    <scope>NUCLEOTIDE SEQUENCE [LARGE SCALE GENOMIC DNA]</scope>
    <source>
        <strain evidence="7 8">RF6</strain>
    </source>
</reference>
<dbReference type="GO" id="GO:0005524">
    <property type="term" value="F:ATP binding"/>
    <property type="evidence" value="ECO:0007669"/>
    <property type="project" value="UniProtKB-KW"/>
</dbReference>
<protein>
    <submittedName>
        <fullName evidence="7">ABC transporter family protein</fullName>
    </submittedName>
</protein>
<dbReference type="SMART" id="SM00382">
    <property type="entry name" value="AAA"/>
    <property type="match status" value="1"/>
</dbReference>
<evidence type="ECO:0000256" key="2">
    <source>
        <dbReference type="ARBA" id="ARBA00022448"/>
    </source>
</evidence>
<comment type="similarity">
    <text evidence="1">Belongs to the ABC transporter superfamily.</text>
</comment>
<name>A0A4Q7U1K0_9MICO</name>
<evidence type="ECO:0000256" key="1">
    <source>
        <dbReference type="ARBA" id="ARBA00005417"/>
    </source>
</evidence>
<accession>A0A4Q7U1K0</accession>
<dbReference type="Gene3D" id="3.40.50.300">
    <property type="entry name" value="P-loop containing nucleotide triphosphate hydrolases"/>
    <property type="match status" value="1"/>
</dbReference>
<evidence type="ECO:0000256" key="4">
    <source>
        <dbReference type="ARBA" id="ARBA00022840"/>
    </source>
</evidence>
<keyword evidence="4" id="KW-0067">ATP-binding</keyword>
<dbReference type="InterPro" id="IPR017871">
    <property type="entry name" value="ABC_transporter-like_CS"/>
</dbReference>
<evidence type="ECO:0000313" key="7">
    <source>
        <dbReference type="EMBL" id="RZT67103.1"/>
    </source>
</evidence>
<dbReference type="GO" id="GO:0055085">
    <property type="term" value="P:transmembrane transport"/>
    <property type="evidence" value="ECO:0007669"/>
    <property type="project" value="UniProtKB-ARBA"/>
</dbReference>
<dbReference type="PROSITE" id="PS00211">
    <property type="entry name" value="ABC_TRANSPORTER_1"/>
    <property type="match status" value="1"/>
</dbReference>
<dbReference type="SUPFAM" id="SSF52540">
    <property type="entry name" value="P-loop containing nucleoside triphosphate hydrolases"/>
    <property type="match status" value="1"/>
</dbReference>
<dbReference type="AlphaFoldDB" id="A0A4Q7U1K0"/>
<dbReference type="InterPro" id="IPR003593">
    <property type="entry name" value="AAA+_ATPase"/>
</dbReference>
<dbReference type="Pfam" id="PF00005">
    <property type="entry name" value="ABC_tran"/>
    <property type="match status" value="1"/>
</dbReference>